<evidence type="ECO:0000313" key="10">
    <source>
        <dbReference type="EMBL" id="MBF1305925.1"/>
    </source>
</evidence>
<evidence type="ECO:0000256" key="4">
    <source>
        <dbReference type="ARBA" id="ARBA00023015"/>
    </source>
</evidence>
<dbReference type="SUPFAM" id="SSF89447">
    <property type="entry name" value="AbrB/MazE/MraZ-like"/>
    <property type="match status" value="1"/>
</dbReference>
<dbReference type="RefSeq" id="WP_183683222.1">
    <property type="nucleotide sequence ID" value="NZ_CAUQIH010000002.1"/>
</dbReference>
<dbReference type="InterPro" id="IPR035642">
    <property type="entry name" value="MraZ_N"/>
</dbReference>
<dbReference type="EMBL" id="JABZRB010000317">
    <property type="protein sequence ID" value="MBF1305925.1"/>
    <property type="molecule type" value="Genomic_DNA"/>
</dbReference>
<dbReference type="CDD" id="cd16321">
    <property type="entry name" value="MraZ_C"/>
    <property type="match status" value="1"/>
</dbReference>
<dbReference type="InterPro" id="IPR037914">
    <property type="entry name" value="SpoVT-AbrB_sf"/>
</dbReference>
<protein>
    <recommendedName>
        <fullName evidence="1 7">Transcriptional regulator MraZ</fullName>
    </recommendedName>
</protein>
<dbReference type="Gene3D" id="3.40.1550.20">
    <property type="entry name" value="Transcriptional regulator MraZ domain"/>
    <property type="match status" value="1"/>
</dbReference>
<dbReference type="InterPro" id="IPR020603">
    <property type="entry name" value="MraZ_dom"/>
</dbReference>
<feature type="domain" description="SpoVT-AbrB" evidence="8">
    <location>
        <begin position="5"/>
        <end position="47"/>
    </location>
</feature>
<dbReference type="HAMAP" id="MF_01008">
    <property type="entry name" value="MraZ"/>
    <property type="match status" value="1"/>
</dbReference>
<sequence>MFTGEYHLNLDTKGRMMIPAKFREDGYSEFFLTRSLDGCLSLYAIPEWKKLEEKLQALPMTSEKARKLKRYILGSAVSVECDKQGRILIPQVLRDKAELEKDVMLLGVGDYAEIWSAESYEEKNDFSDTEELAKDMEGMGI</sequence>
<evidence type="ECO:0000256" key="2">
    <source>
        <dbReference type="ARBA" id="ARBA00022490"/>
    </source>
</evidence>
<dbReference type="InterPro" id="IPR035644">
    <property type="entry name" value="MraZ_C"/>
</dbReference>
<keyword evidence="2 7" id="KW-0963">Cytoplasm</keyword>
<dbReference type="CDD" id="cd16320">
    <property type="entry name" value="MraZ_N"/>
    <property type="match status" value="1"/>
</dbReference>
<evidence type="ECO:0000256" key="6">
    <source>
        <dbReference type="ARBA" id="ARBA00023163"/>
    </source>
</evidence>
<proteinExistence type="inferred from homology"/>
<organism evidence="9 11">
    <name type="scientific">Oribacterium sinus</name>
    <dbReference type="NCBI Taxonomy" id="237576"/>
    <lineage>
        <taxon>Bacteria</taxon>
        <taxon>Bacillati</taxon>
        <taxon>Bacillota</taxon>
        <taxon>Clostridia</taxon>
        <taxon>Lachnospirales</taxon>
        <taxon>Lachnospiraceae</taxon>
        <taxon>Oribacterium</taxon>
    </lineage>
</organism>
<keyword evidence="5 7" id="KW-0238">DNA-binding</keyword>
<evidence type="ECO:0000259" key="8">
    <source>
        <dbReference type="PROSITE" id="PS51740"/>
    </source>
</evidence>
<feature type="domain" description="SpoVT-AbrB" evidence="8">
    <location>
        <begin position="76"/>
        <end position="119"/>
    </location>
</feature>
<evidence type="ECO:0000256" key="5">
    <source>
        <dbReference type="ARBA" id="ARBA00023125"/>
    </source>
</evidence>
<dbReference type="GO" id="GO:2000143">
    <property type="term" value="P:negative regulation of DNA-templated transcription initiation"/>
    <property type="evidence" value="ECO:0007669"/>
    <property type="project" value="TreeGrafter"/>
</dbReference>
<dbReference type="Pfam" id="PF02381">
    <property type="entry name" value="MraZ"/>
    <property type="match status" value="2"/>
</dbReference>
<evidence type="ECO:0000256" key="3">
    <source>
        <dbReference type="ARBA" id="ARBA00022737"/>
    </source>
</evidence>
<dbReference type="InterPro" id="IPR038619">
    <property type="entry name" value="MraZ_sf"/>
</dbReference>
<gene>
    <name evidence="7 10" type="primary">mraZ</name>
    <name evidence="9" type="ORF">HNQ46_000778</name>
    <name evidence="10" type="ORF">HXM91_08805</name>
</gene>
<comment type="caution">
    <text evidence="9">The sequence shown here is derived from an EMBL/GenBank/DDBJ whole genome shotgun (WGS) entry which is preliminary data.</text>
</comment>
<dbReference type="Proteomes" id="UP000780721">
    <property type="component" value="Unassembled WGS sequence"/>
</dbReference>
<evidence type="ECO:0000256" key="1">
    <source>
        <dbReference type="ARBA" id="ARBA00013860"/>
    </source>
</evidence>
<comment type="similarity">
    <text evidence="7">Belongs to the MraZ family.</text>
</comment>
<dbReference type="GO" id="GO:0000976">
    <property type="term" value="F:transcription cis-regulatory region binding"/>
    <property type="evidence" value="ECO:0007669"/>
    <property type="project" value="TreeGrafter"/>
</dbReference>
<dbReference type="InterPro" id="IPR007159">
    <property type="entry name" value="SpoVT-AbrB_dom"/>
</dbReference>
<dbReference type="GO" id="GO:0009295">
    <property type="term" value="C:nucleoid"/>
    <property type="evidence" value="ECO:0007669"/>
    <property type="project" value="UniProtKB-SubCell"/>
</dbReference>
<keyword evidence="3" id="KW-0677">Repeat</keyword>
<dbReference type="GeneID" id="85014339"/>
<dbReference type="EMBL" id="JACHHH010000003">
    <property type="protein sequence ID" value="MBB6040815.1"/>
    <property type="molecule type" value="Genomic_DNA"/>
</dbReference>
<comment type="subcellular location">
    <subcellularLocation>
        <location evidence="7">Cytoplasm</location>
        <location evidence="7">Nucleoid</location>
    </subcellularLocation>
</comment>
<evidence type="ECO:0000313" key="11">
    <source>
        <dbReference type="Proteomes" id="UP000522163"/>
    </source>
</evidence>
<dbReference type="GO" id="GO:0003700">
    <property type="term" value="F:DNA-binding transcription factor activity"/>
    <property type="evidence" value="ECO:0007669"/>
    <property type="project" value="UniProtKB-UniRule"/>
</dbReference>
<accession>A0A7W9SG49</accession>
<evidence type="ECO:0000256" key="7">
    <source>
        <dbReference type="HAMAP-Rule" id="MF_01008"/>
    </source>
</evidence>
<name>A0A7W9SG49_9FIRM</name>
<dbReference type="Proteomes" id="UP000522163">
    <property type="component" value="Unassembled WGS sequence"/>
</dbReference>
<keyword evidence="6 7" id="KW-0804">Transcription</keyword>
<reference evidence="10" key="1">
    <citation type="submission" date="2020-04" db="EMBL/GenBank/DDBJ databases">
        <title>Deep metagenomics examines the oral microbiome during advanced dental caries in children, revealing novel taxa and co-occurrences with host molecules.</title>
        <authorList>
            <person name="Baker J.L."/>
            <person name="Morton J.T."/>
            <person name="Dinis M."/>
            <person name="Alvarez R."/>
            <person name="Tran N.C."/>
            <person name="Knight R."/>
            <person name="Edlund A."/>
        </authorList>
    </citation>
    <scope>NUCLEOTIDE SEQUENCE</scope>
    <source>
        <strain evidence="10">JCVI_48_bin.5</strain>
    </source>
</reference>
<dbReference type="PANTHER" id="PTHR34701:SF1">
    <property type="entry name" value="TRANSCRIPTIONAL REGULATOR MRAZ"/>
    <property type="match status" value="1"/>
</dbReference>
<dbReference type="NCBIfam" id="TIGR00242">
    <property type="entry name" value="division/cell wall cluster transcriptional repressor MraZ"/>
    <property type="match status" value="1"/>
</dbReference>
<evidence type="ECO:0000313" key="9">
    <source>
        <dbReference type="EMBL" id="MBB6040815.1"/>
    </source>
</evidence>
<reference evidence="9 11" key="2">
    <citation type="submission" date="2020-08" db="EMBL/GenBank/DDBJ databases">
        <title>Genomic Encyclopedia of Type Strains, Phase IV (KMG-IV): sequencing the most valuable type-strain genomes for metagenomic binning, comparative biology and taxonomic classification.</title>
        <authorList>
            <person name="Goeker M."/>
        </authorList>
    </citation>
    <scope>NUCLEOTIDE SEQUENCE [LARGE SCALE GENOMIC DNA]</scope>
    <source>
        <strain evidence="9 11">DSM 17245</strain>
    </source>
</reference>
<comment type="subunit">
    <text evidence="7">Forms oligomers.</text>
</comment>
<dbReference type="GO" id="GO:0005737">
    <property type="term" value="C:cytoplasm"/>
    <property type="evidence" value="ECO:0007669"/>
    <property type="project" value="UniProtKB-UniRule"/>
</dbReference>
<dbReference type="InterPro" id="IPR003444">
    <property type="entry name" value="MraZ"/>
</dbReference>
<dbReference type="PROSITE" id="PS51740">
    <property type="entry name" value="SPOVT_ABRB"/>
    <property type="match status" value="2"/>
</dbReference>
<dbReference type="PANTHER" id="PTHR34701">
    <property type="entry name" value="TRANSCRIPTIONAL REGULATOR MRAZ"/>
    <property type="match status" value="1"/>
</dbReference>
<keyword evidence="4 7" id="KW-0805">Transcription regulation</keyword>
<dbReference type="AlphaFoldDB" id="A0A7W9SG49"/>